<gene>
    <name evidence="3" type="primary">LOC106467077</name>
</gene>
<dbReference type="RefSeq" id="XP_022250898.1">
    <property type="nucleotide sequence ID" value="XM_022395190.1"/>
</dbReference>
<accession>A0ABM1T4U2</accession>
<feature type="compositionally biased region" description="Polar residues" evidence="1">
    <location>
        <begin position="12"/>
        <end position="21"/>
    </location>
</feature>
<keyword evidence="2" id="KW-1185">Reference proteome</keyword>
<organism evidence="2 3">
    <name type="scientific">Limulus polyphemus</name>
    <name type="common">Atlantic horseshoe crab</name>
    <dbReference type="NCBI Taxonomy" id="6850"/>
    <lineage>
        <taxon>Eukaryota</taxon>
        <taxon>Metazoa</taxon>
        <taxon>Ecdysozoa</taxon>
        <taxon>Arthropoda</taxon>
        <taxon>Chelicerata</taxon>
        <taxon>Merostomata</taxon>
        <taxon>Xiphosura</taxon>
        <taxon>Limulidae</taxon>
        <taxon>Limulus</taxon>
    </lineage>
</organism>
<sequence length="299" mass="33518">MDITEESVLKSYETTEGSSVVSVKKPADYESSNAVKERAQEGPLDYFEEINMDDCAESVLKLKNTKEIMSISSNVKVDETNKQETMLNVPVDLSILDTSIIGEAPPAVGSIVNLSEVEDTEESTKPIGCLNQSYVTSKQVLLEKPEGEQKAASLGTVKTTVGKETCKEEQSNRYFVKKPLVEMRLKRKSDSIVPEPARKKRCLKVEVDSTTLNDKNSETTKKLPENFDLLGEHRPWCKWLIIHEVSGLAGWRIFIESLLRNLTEMSPSSSLDRNRVKIAVNLLSTWTYPVLRTEQLNSS</sequence>
<proteinExistence type="predicted"/>
<name>A0ABM1T4U2_LIMPO</name>
<reference evidence="3" key="1">
    <citation type="submission" date="2025-08" db="UniProtKB">
        <authorList>
            <consortium name="RefSeq"/>
        </authorList>
    </citation>
    <scope>IDENTIFICATION</scope>
    <source>
        <tissue evidence="3">Muscle</tissue>
    </source>
</reference>
<feature type="region of interest" description="Disordered" evidence="1">
    <location>
        <begin position="1"/>
        <end position="36"/>
    </location>
</feature>
<dbReference type="Proteomes" id="UP000694941">
    <property type="component" value="Unplaced"/>
</dbReference>
<dbReference type="GeneID" id="106467077"/>
<evidence type="ECO:0000313" key="3">
    <source>
        <dbReference type="RefSeq" id="XP_022250898.1"/>
    </source>
</evidence>
<evidence type="ECO:0000313" key="2">
    <source>
        <dbReference type="Proteomes" id="UP000694941"/>
    </source>
</evidence>
<protein>
    <submittedName>
        <fullName evidence="3">Uncharacterized protein LOC106467077</fullName>
    </submittedName>
</protein>
<evidence type="ECO:0000256" key="1">
    <source>
        <dbReference type="SAM" id="MobiDB-lite"/>
    </source>
</evidence>